<name>A0A2P6NY51_9EUKA</name>
<feature type="region of interest" description="Disordered" evidence="1">
    <location>
        <begin position="1"/>
        <end position="20"/>
    </location>
</feature>
<evidence type="ECO:0000313" key="2">
    <source>
        <dbReference type="EMBL" id="PRP88880.1"/>
    </source>
</evidence>
<evidence type="ECO:0000313" key="3">
    <source>
        <dbReference type="Proteomes" id="UP000241769"/>
    </source>
</evidence>
<dbReference type="EMBL" id="MDYQ01000007">
    <property type="protein sequence ID" value="PRP88880.1"/>
    <property type="molecule type" value="Genomic_DNA"/>
</dbReference>
<dbReference type="AlphaFoldDB" id="A0A2P6NY51"/>
<dbReference type="Proteomes" id="UP000241769">
    <property type="component" value="Unassembled WGS sequence"/>
</dbReference>
<keyword evidence="3" id="KW-1185">Reference proteome</keyword>
<reference evidence="2 3" key="1">
    <citation type="journal article" date="2018" name="Genome Biol. Evol.">
        <title>Multiple Roots of Fruiting Body Formation in Amoebozoa.</title>
        <authorList>
            <person name="Hillmann F."/>
            <person name="Forbes G."/>
            <person name="Novohradska S."/>
            <person name="Ferling I."/>
            <person name="Riege K."/>
            <person name="Groth M."/>
            <person name="Westermann M."/>
            <person name="Marz M."/>
            <person name="Spaller T."/>
            <person name="Winckler T."/>
            <person name="Schaap P."/>
            <person name="Glockner G."/>
        </authorList>
    </citation>
    <scope>NUCLEOTIDE SEQUENCE [LARGE SCALE GENOMIC DNA]</scope>
    <source>
        <strain evidence="2 3">Jena</strain>
    </source>
</reference>
<comment type="caution">
    <text evidence="2">The sequence shown here is derived from an EMBL/GenBank/DDBJ whole genome shotgun (WGS) entry which is preliminary data.</text>
</comment>
<sequence length="92" mass="10635">MGQQQSNTEAEDIEEEQVPPQAVMNAWAEGSEIMKVRPPTTRPPTRAVSRSEPRMQIAAKKEGSDLMMFEYSDDEDCKRQLRILRRQEIDLQ</sequence>
<protein>
    <submittedName>
        <fullName evidence="2">Uncharacterized protein</fullName>
    </submittedName>
</protein>
<dbReference type="InParanoid" id="A0A2P6NY51"/>
<proteinExistence type="predicted"/>
<accession>A0A2P6NY51</accession>
<gene>
    <name evidence="2" type="ORF">PROFUN_00348</name>
</gene>
<organism evidence="2 3">
    <name type="scientific">Planoprotostelium fungivorum</name>
    <dbReference type="NCBI Taxonomy" id="1890364"/>
    <lineage>
        <taxon>Eukaryota</taxon>
        <taxon>Amoebozoa</taxon>
        <taxon>Evosea</taxon>
        <taxon>Variosea</taxon>
        <taxon>Cavosteliida</taxon>
        <taxon>Cavosteliaceae</taxon>
        <taxon>Planoprotostelium</taxon>
    </lineage>
</organism>
<evidence type="ECO:0000256" key="1">
    <source>
        <dbReference type="SAM" id="MobiDB-lite"/>
    </source>
</evidence>